<keyword evidence="4" id="KW-1185">Reference proteome</keyword>
<dbReference type="GO" id="GO:0000166">
    <property type="term" value="F:nucleotide binding"/>
    <property type="evidence" value="ECO:0007669"/>
    <property type="project" value="UniProtKB-KW"/>
</dbReference>
<dbReference type="OrthoDB" id="1495317at2"/>
<dbReference type="RefSeq" id="WP_091401051.1">
    <property type="nucleotide sequence ID" value="NZ_FNQY01000031.1"/>
</dbReference>
<dbReference type="AlphaFoldDB" id="A0A1H4CG97"/>
<evidence type="ECO:0000313" key="3">
    <source>
        <dbReference type="EMBL" id="SEA59397.1"/>
    </source>
</evidence>
<dbReference type="Proteomes" id="UP000199041">
    <property type="component" value="Unassembled WGS sequence"/>
</dbReference>
<evidence type="ECO:0000259" key="2">
    <source>
        <dbReference type="Pfam" id="PF24729"/>
    </source>
</evidence>
<organism evidence="3 4">
    <name type="scientific">Arachidicoccus rhizosphaerae</name>
    <dbReference type="NCBI Taxonomy" id="551991"/>
    <lineage>
        <taxon>Bacteria</taxon>
        <taxon>Pseudomonadati</taxon>
        <taxon>Bacteroidota</taxon>
        <taxon>Chitinophagia</taxon>
        <taxon>Chitinophagales</taxon>
        <taxon>Chitinophagaceae</taxon>
        <taxon>Arachidicoccus</taxon>
    </lineage>
</organism>
<protein>
    <recommendedName>
        <fullName evidence="2">Acb2/Tad1 hairpin domain-containing protein</fullName>
    </recommendedName>
</protein>
<evidence type="ECO:0000313" key="4">
    <source>
        <dbReference type="Proteomes" id="UP000199041"/>
    </source>
</evidence>
<dbReference type="Pfam" id="PF24729">
    <property type="entry name" value="Acb2_Tad1_hairpin"/>
    <property type="match status" value="1"/>
</dbReference>
<reference evidence="3 4" key="1">
    <citation type="submission" date="2016-10" db="EMBL/GenBank/DDBJ databases">
        <authorList>
            <person name="de Groot N.N."/>
        </authorList>
    </citation>
    <scope>NUCLEOTIDE SEQUENCE [LARGE SCALE GENOMIC DNA]</scope>
    <source>
        <strain evidence="3 4">Vu-144</strain>
    </source>
</reference>
<feature type="domain" description="Acb2/Tad1 hairpin" evidence="2">
    <location>
        <begin position="12"/>
        <end position="73"/>
    </location>
</feature>
<accession>A0A1H4CG97</accession>
<dbReference type="EMBL" id="FNQY01000031">
    <property type="protein sequence ID" value="SEA59397.1"/>
    <property type="molecule type" value="Genomic_DNA"/>
</dbReference>
<dbReference type="InterPro" id="IPR056098">
    <property type="entry name" value="Acb2/Tad1_hairpin"/>
</dbReference>
<dbReference type="STRING" id="551991.SAMN05192529_13141"/>
<proteinExistence type="predicted"/>
<evidence type="ECO:0000256" key="1">
    <source>
        <dbReference type="ARBA" id="ARBA00022741"/>
    </source>
</evidence>
<name>A0A1H4CG97_9BACT</name>
<gene>
    <name evidence="3" type="ORF">SAMN05192529_13141</name>
</gene>
<keyword evidence="1" id="KW-0547">Nucleotide-binding</keyword>
<sequence length="76" mass="8434">MNMEQSFGQKQVGLSFNPSNDNAVDLIKQTFADAIDQINNVRNASDSPDVKRMCSVAITEAQTAQMWAVKAITWKD</sequence>